<evidence type="ECO:0000313" key="2">
    <source>
        <dbReference type="Proteomes" id="UP000026923"/>
    </source>
</evidence>
<gene>
    <name evidence="1" type="ORF">B597_012675</name>
</gene>
<accession>A0A061JM91</accession>
<protein>
    <submittedName>
        <fullName evidence="1">Uncharacterized protein</fullName>
    </submittedName>
</protein>
<proteinExistence type="predicted"/>
<organism evidence="1 2">
    <name type="scientific">Stutzerimonas stutzeri KOS6</name>
    <dbReference type="NCBI Taxonomy" id="1218352"/>
    <lineage>
        <taxon>Bacteria</taxon>
        <taxon>Pseudomonadati</taxon>
        <taxon>Pseudomonadota</taxon>
        <taxon>Gammaproteobacteria</taxon>
        <taxon>Pseudomonadales</taxon>
        <taxon>Pseudomonadaceae</taxon>
        <taxon>Stutzerimonas</taxon>
    </lineage>
</organism>
<dbReference type="AlphaFoldDB" id="A0A061JM91"/>
<dbReference type="EMBL" id="AMCZ02000015">
    <property type="protein sequence ID" value="EWC40847.1"/>
    <property type="molecule type" value="Genomic_DNA"/>
</dbReference>
<dbReference type="Proteomes" id="UP000026923">
    <property type="component" value="Unassembled WGS sequence"/>
</dbReference>
<name>A0A061JM91_STUST</name>
<dbReference type="HOGENOM" id="CLU_2702046_0_0_6"/>
<evidence type="ECO:0000313" key="1">
    <source>
        <dbReference type="EMBL" id="EWC40847.1"/>
    </source>
</evidence>
<dbReference type="RefSeq" id="WP_003292001.1">
    <property type="nucleotide sequence ID" value="NZ_KK020676.1"/>
</dbReference>
<reference evidence="1 2" key="1">
    <citation type="journal article" date="2013" name="Genome Announc.">
        <title>Draft Genome of the Nitrogen-Fixing Bacterium Pseudomonas stutzeri Strain KOS6 Isolated from Industrial Hydrocarbon Sludge.</title>
        <authorList>
            <person name="Grigoryeva T.V."/>
            <person name="Laikov A.V."/>
            <person name="Naumova R.P."/>
            <person name="Manolov A.I."/>
            <person name="Larin A.K."/>
            <person name="Karpova I.Y."/>
            <person name="Semashko T.A."/>
            <person name="Alexeev D.G."/>
            <person name="Kostryukova E.S."/>
            <person name="Muller R."/>
            <person name="Govorun V.M."/>
        </authorList>
    </citation>
    <scope>NUCLEOTIDE SEQUENCE [LARGE SCALE GENOMIC DNA]</scope>
    <source>
        <strain evidence="1 2">KOS6</strain>
    </source>
</reference>
<sequence>MLSDELFYKAREFKKAHFAYFHQSHDDPEQLALARTRWQAEACEFASMVLEHIEADGTIPLAVGKYVDGRGWS</sequence>
<comment type="caution">
    <text evidence="1">The sequence shown here is derived from an EMBL/GenBank/DDBJ whole genome shotgun (WGS) entry which is preliminary data.</text>
</comment>